<comment type="caution">
    <text evidence="8">The sequence shown here is derived from an EMBL/GenBank/DDBJ whole genome shotgun (WGS) entry which is preliminary data.</text>
</comment>
<keyword evidence="9" id="KW-1185">Reference proteome</keyword>
<sequence>MASILSGAAIVLFLAAAVSDAARRTIPNPVVVALAIVGLARIGLGLATGGGFGPASLDVVAAAGVFGMGALAFAARIVGGGDAKLLAAGALWIGAAGLGGYLLATVLAGGVLAVVYLTWRFLGPRAPSDGLPYALAIAAGGIFTTAAPLLA</sequence>
<dbReference type="PANTHER" id="PTHR36506:SF1">
    <property type="entry name" value="PREFLAGELLIN PEPTIDASE"/>
    <property type="match status" value="1"/>
</dbReference>
<feature type="transmembrane region" description="Helical" evidence="6">
    <location>
        <begin position="90"/>
        <end position="119"/>
    </location>
</feature>
<evidence type="ECO:0000256" key="6">
    <source>
        <dbReference type="SAM" id="Phobius"/>
    </source>
</evidence>
<dbReference type="EMBL" id="JACHFM010000001">
    <property type="protein sequence ID" value="MBB5220268.1"/>
    <property type="molecule type" value="Genomic_DNA"/>
</dbReference>
<keyword evidence="4 6" id="KW-1133">Transmembrane helix</keyword>
<evidence type="ECO:0000256" key="1">
    <source>
        <dbReference type="ARBA" id="ARBA00004651"/>
    </source>
</evidence>
<evidence type="ECO:0000256" key="4">
    <source>
        <dbReference type="ARBA" id="ARBA00022989"/>
    </source>
</evidence>
<evidence type="ECO:0000313" key="8">
    <source>
        <dbReference type="EMBL" id="MBB5220268.1"/>
    </source>
</evidence>
<reference evidence="8 9" key="1">
    <citation type="submission" date="2020-08" db="EMBL/GenBank/DDBJ databases">
        <title>Genomic Encyclopedia of Type Strains, Phase IV (KMG-IV): sequencing the most valuable type-strain genomes for metagenomic binning, comparative biology and taxonomic classification.</title>
        <authorList>
            <person name="Goeker M."/>
        </authorList>
    </citation>
    <scope>NUCLEOTIDE SEQUENCE [LARGE SCALE GENOMIC DNA]</scope>
    <source>
        <strain evidence="8 9">DSM 101730</strain>
    </source>
</reference>
<protein>
    <submittedName>
        <fullName evidence="8">Prepilin peptidase CpaA</fullName>
        <ecNumber evidence="8">3.4.23.43</ecNumber>
    </submittedName>
</protein>
<feature type="transmembrane region" description="Helical" evidence="6">
    <location>
        <begin position="131"/>
        <end position="150"/>
    </location>
</feature>
<evidence type="ECO:0000256" key="5">
    <source>
        <dbReference type="ARBA" id="ARBA00023136"/>
    </source>
</evidence>
<dbReference type="InterPro" id="IPR052218">
    <property type="entry name" value="Preflagellin_Peptidase"/>
</dbReference>
<dbReference type="PANTHER" id="PTHR36506">
    <property type="entry name" value="PREFLAGELLIN PEPTIDASE"/>
    <property type="match status" value="1"/>
</dbReference>
<keyword evidence="3 6" id="KW-0812">Transmembrane</keyword>
<evidence type="ECO:0000256" key="3">
    <source>
        <dbReference type="ARBA" id="ARBA00022692"/>
    </source>
</evidence>
<dbReference type="RefSeq" id="WP_184146216.1">
    <property type="nucleotide sequence ID" value="NZ_JACHFM010000001.1"/>
</dbReference>
<gene>
    <name evidence="8" type="ORF">HNP73_000189</name>
</gene>
<feature type="transmembrane region" description="Helical" evidence="6">
    <location>
        <begin position="59"/>
        <end position="78"/>
    </location>
</feature>
<dbReference type="AlphaFoldDB" id="A0A840SJD8"/>
<comment type="subcellular location">
    <subcellularLocation>
        <location evidence="1">Cell membrane</location>
        <topology evidence="1">Multi-pass membrane protein</topology>
    </subcellularLocation>
</comment>
<dbReference type="GO" id="GO:0004190">
    <property type="term" value="F:aspartic-type endopeptidase activity"/>
    <property type="evidence" value="ECO:0007669"/>
    <property type="project" value="UniProtKB-EC"/>
</dbReference>
<evidence type="ECO:0000259" key="7">
    <source>
        <dbReference type="Pfam" id="PF01478"/>
    </source>
</evidence>
<dbReference type="Gene3D" id="1.20.120.1220">
    <property type="match status" value="1"/>
</dbReference>
<organism evidence="8 9">
    <name type="scientific">Amaricoccus macauensis</name>
    <dbReference type="NCBI Taxonomy" id="57001"/>
    <lineage>
        <taxon>Bacteria</taxon>
        <taxon>Pseudomonadati</taxon>
        <taxon>Pseudomonadota</taxon>
        <taxon>Alphaproteobacteria</taxon>
        <taxon>Rhodobacterales</taxon>
        <taxon>Paracoccaceae</taxon>
        <taxon>Amaricoccus</taxon>
    </lineage>
</organism>
<accession>A0A840SJD8</accession>
<dbReference type="Pfam" id="PF01478">
    <property type="entry name" value="Peptidase_A24"/>
    <property type="match status" value="1"/>
</dbReference>
<dbReference type="Proteomes" id="UP000549457">
    <property type="component" value="Unassembled WGS sequence"/>
</dbReference>
<evidence type="ECO:0000256" key="2">
    <source>
        <dbReference type="ARBA" id="ARBA00022475"/>
    </source>
</evidence>
<feature type="domain" description="Prepilin type IV endopeptidase peptidase" evidence="7">
    <location>
        <begin position="9"/>
        <end position="114"/>
    </location>
</feature>
<dbReference type="EC" id="3.4.23.43" evidence="8"/>
<keyword evidence="2" id="KW-1003">Cell membrane</keyword>
<keyword evidence="8" id="KW-0378">Hydrolase</keyword>
<evidence type="ECO:0000313" key="9">
    <source>
        <dbReference type="Proteomes" id="UP000549457"/>
    </source>
</evidence>
<keyword evidence="5 6" id="KW-0472">Membrane</keyword>
<feature type="transmembrane region" description="Helical" evidence="6">
    <location>
        <begin position="31"/>
        <end position="52"/>
    </location>
</feature>
<name>A0A840SJD8_9RHOB</name>
<proteinExistence type="predicted"/>
<dbReference type="GO" id="GO:0005886">
    <property type="term" value="C:plasma membrane"/>
    <property type="evidence" value="ECO:0007669"/>
    <property type="project" value="UniProtKB-SubCell"/>
</dbReference>
<dbReference type="InterPro" id="IPR000045">
    <property type="entry name" value="Prepilin_IV_endopep_pep"/>
</dbReference>